<reference evidence="1" key="1">
    <citation type="submission" date="2021-06" db="EMBL/GenBank/DDBJ databases">
        <authorList>
            <person name="Kallberg Y."/>
            <person name="Tangrot J."/>
            <person name="Rosling A."/>
        </authorList>
    </citation>
    <scope>NUCLEOTIDE SEQUENCE</scope>
    <source>
        <strain evidence="1">CL356</strain>
    </source>
</reference>
<gene>
    <name evidence="1" type="ORF">ACOLOM_LOCUS6994</name>
</gene>
<accession>A0ACA9MTI7</accession>
<comment type="caution">
    <text evidence="1">The sequence shown here is derived from an EMBL/GenBank/DDBJ whole genome shotgun (WGS) entry which is preliminary data.</text>
</comment>
<evidence type="ECO:0000313" key="1">
    <source>
        <dbReference type="EMBL" id="CAG8610334.1"/>
    </source>
</evidence>
<protein>
    <submittedName>
        <fullName evidence="1">5347_t:CDS:1</fullName>
    </submittedName>
</protein>
<dbReference type="Proteomes" id="UP000789525">
    <property type="component" value="Unassembled WGS sequence"/>
</dbReference>
<evidence type="ECO:0000313" key="2">
    <source>
        <dbReference type="Proteomes" id="UP000789525"/>
    </source>
</evidence>
<proteinExistence type="predicted"/>
<organism evidence="1 2">
    <name type="scientific">Acaulospora colombiana</name>
    <dbReference type="NCBI Taxonomy" id="27376"/>
    <lineage>
        <taxon>Eukaryota</taxon>
        <taxon>Fungi</taxon>
        <taxon>Fungi incertae sedis</taxon>
        <taxon>Mucoromycota</taxon>
        <taxon>Glomeromycotina</taxon>
        <taxon>Glomeromycetes</taxon>
        <taxon>Diversisporales</taxon>
        <taxon>Acaulosporaceae</taxon>
        <taxon>Acaulospora</taxon>
    </lineage>
</organism>
<keyword evidence="2" id="KW-1185">Reference proteome</keyword>
<dbReference type="EMBL" id="CAJVPT010015254">
    <property type="protein sequence ID" value="CAG8610334.1"/>
    <property type="molecule type" value="Genomic_DNA"/>
</dbReference>
<sequence>MTQQQSMAKADHEYIAKVLAKKKKVLIRIEQRSDHVPDLKVHFRIELAPDMWSTSGKLNESGERDYAPRRSSPGPGSYSFPTTTIPSPSHSTALPLLPVTGATTAPSTSSSRRASLHESNAHNGSQYPPEDKRMQFPSYPFPTGHN</sequence>
<name>A0ACA9MTI7_9GLOM</name>